<dbReference type="Proteomes" id="UP000012338">
    <property type="component" value="Unassembled WGS sequence"/>
</dbReference>
<keyword evidence="3" id="KW-1185">Reference proteome</keyword>
<gene>
    <name evidence="2" type="ORF">COCC4DRAFT_159023</name>
</gene>
<evidence type="ECO:0000256" key="1">
    <source>
        <dbReference type="SAM" id="MobiDB-lite"/>
    </source>
</evidence>
<dbReference type="EMBL" id="KB733445">
    <property type="protein sequence ID" value="ENI10174.1"/>
    <property type="molecule type" value="Genomic_DNA"/>
</dbReference>
<reference evidence="2 3" key="1">
    <citation type="journal article" date="2012" name="PLoS Pathog.">
        <title>Diverse lifestyles and strategies of plant pathogenesis encoded in the genomes of eighteen Dothideomycetes fungi.</title>
        <authorList>
            <person name="Ohm R.A."/>
            <person name="Feau N."/>
            <person name="Henrissat B."/>
            <person name="Schoch C.L."/>
            <person name="Horwitz B.A."/>
            <person name="Barry K.W."/>
            <person name="Condon B.J."/>
            <person name="Copeland A.C."/>
            <person name="Dhillon B."/>
            <person name="Glaser F."/>
            <person name="Hesse C.N."/>
            <person name="Kosti I."/>
            <person name="LaButti K."/>
            <person name="Lindquist E.A."/>
            <person name="Lucas S."/>
            <person name="Salamov A.A."/>
            <person name="Bradshaw R.E."/>
            <person name="Ciuffetti L."/>
            <person name="Hamelin R.C."/>
            <person name="Kema G.H.J."/>
            <person name="Lawrence C."/>
            <person name="Scott J.A."/>
            <person name="Spatafora J.W."/>
            <person name="Turgeon B.G."/>
            <person name="de Wit P.J.G.M."/>
            <person name="Zhong S."/>
            <person name="Goodwin S.B."/>
            <person name="Grigoriev I.V."/>
        </authorList>
    </citation>
    <scope>NUCLEOTIDE SEQUENCE [LARGE SCALE GENOMIC DNA]</scope>
    <source>
        <strain evidence="3">C4 / ATCC 48331 / race T</strain>
    </source>
</reference>
<protein>
    <submittedName>
        <fullName evidence="2">Uncharacterized protein</fullName>
    </submittedName>
</protein>
<evidence type="ECO:0000313" key="3">
    <source>
        <dbReference type="Proteomes" id="UP000012338"/>
    </source>
</evidence>
<accession>N4XB12</accession>
<evidence type="ECO:0000313" key="2">
    <source>
        <dbReference type="EMBL" id="ENI10174.1"/>
    </source>
</evidence>
<dbReference type="HOGENOM" id="CLU_162391_0_0_1"/>
<feature type="compositionally biased region" description="Polar residues" evidence="1">
    <location>
        <begin position="69"/>
        <end position="82"/>
    </location>
</feature>
<organism evidence="2 3">
    <name type="scientific">Cochliobolus heterostrophus (strain C4 / ATCC 48331 / race T)</name>
    <name type="common">Southern corn leaf blight fungus</name>
    <name type="synonym">Bipolaris maydis</name>
    <dbReference type="NCBI Taxonomy" id="665024"/>
    <lineage>
        <taxon>Eukaryota</taxon>
        <taxon>Fungi</taxon>
        <taxon>Dikarya</taxon>
        <taxon>Ascomycota</taxon>
        <taxon>Pezizomycotina</taxon>
        <taxon>Dothideomycetes</taxon>
        <taxon>Pleosporomycetidae</taxon>
        <taxon>Pleosporales</taxon>
        <taxon>Pleosporineae</taxon>
        <taxon>Pleosporaceae</taxon>
        <taxon>Bipolaris</taxon>
    </lineage>
</organism>
<proteinExistence type="predicted"/>
<dbReference type="AlphaFoldDB" id="N4XB12"/>
<sequence length="91" mass="10482">MTDEREKRHVTKQPRCVQRKPGLERLSSQDDDASIPVPTEHGHIRSSTWVDTRSEPTAIPKNPRAPLLLQNTHSHSAKQLGQEQRKQRLEE</sequence>
<feature type="region of interest" description="Disordered" evidence="1">
    <location>
        <begin position="1"/>
        <end position="91"/>
    </location>
</feature>
<name>N4XB12_COCH4</name>
<dbReference type="OrthoDB" id="1930084at2759"/>
<reference evidence="3" key="2">
    <citation type="journal article" date="2013" name="PLoS Genet.">
        <title>Comparative genome structure, secondary metabolite, and effector coding capacity across Cochliobolus pathogens.</title>
        <authorList>
            <person name="Condon B.J."/>
            <person name="Leng Y."/>
            <person name="Wu D."/>
            <person name="Bushley K.E."/>
            <person name="Ohm R.A."/>
            <person name="Otillar R."/>
            <person name="Martin J."/>
            <person name="Schackwitz W."/>
            <person name="Grimwood J."/>
            <person name="MohdZainudin N."/>
            <person name="Xue C."/>
            <person name="Wang R."/>
            <person name="Manning V.A."/>
            <person name="Dhillon B."/>
            <person name="Tu Z.J."/>
            <person name="Steffenson B.J."/>
            <person name="Salamov A."/>
            <person name="Sun H."/>
            <person name="Lowry S."/>
            <person name="LaButti K."/>
            <person name="Han J."/>
            <person name="Copeland A."/>
            <person name="Lindquist E."/>
            <person name="Barry K."/>
            <person name="Schmutz J."/>
            <person name="Baker S.E."/>
            <person name="Ciuffetti L.M."/>
            <person name="Grigoriev I.V."/>
            <person name="Zhong S."/>
            <person name="Turgeon B.G."/>
        </authorList>
    </citation>
    <scope>NUCLEOTIDE SEQUENCE [LARGE SCALE GENOMIC DNA]</scope>
    <source>
        <strain evidence="3">C4 / ATCC 48331 / race T</strain>
    </source>
</reference>